<gene>
    <name evidence="2" type="ORF">NIES2119_08880</name>
</gene>
<evidence type="ECO:0000256" key="1">
    <source>
        <dbReference type="SAM" id="Coils"/>
    </source>
</evidence>
<keyword evidence="1" id="KW-0175">Coiled coil</keyword>
<dbReference type="STRING" id="454136.NIES2119_08880"/>
<dbReference type="AlphaFoldDB" id="A0A1U7IN78"/>
<organism evidence="2 3">
    <name type="scientific">[Phormidium ambiguum] IAM M-71</name>
    <dbReference type="NCBI Taxonomy" id="454136"/>
    <lineage>
        <taxon>Bacteria</taxon>
        <taxon>Bacillati</taxon>
        <taxon>Cyanobacteriota</taxon>
        <taxon>Cyanophyceae</taxon>
        <taxon>Oscillatoriophycideae</taxon>
        <taxon>Aerosakkonematales</taxon>
        <taxon>Aerosakkonemataceae</taxon>
        <taxon>Floridanema</taxon>
    </lineage>
</organism>
<evidence type="ECO:0000313" key="3">
    <source>
        <dbReference type="Proteomes" id="UP000185860"/>
    </source>
</evidence>
<feature type="coiled-coil region" evidence="1">
    <location>
        <begin position="7"/>
        <end position="34"/>
    </location>
</feature>
<sequence>MKPAPLTEEQQAKLAEALETALAAEEKAKEMSELATAIAAKYQKLLHETALAVPSKENINKANSL</sequence>
<dbReference type="Proteomes" id="UP000185860">
    <property type="component" value="Unassembled WGS sequence"/>
</dbReference>
<protein>
    <submittedName>
        <fullName evidence="2">Uncharacterized protein</fullName>
    </submittedName>
</protein>
<accession>A0A1U7IN78</accession>
<reference evidence="2 3" key="1">
    <citation type="submission" date="2016-11" db="EMBL/GenBank/DDBJ databases">
        <title>Draft Genome Sequences of Nine Cyanobacterial Strains from Diverse Habitats.</title>
        <authorList>
            <person name="Zhu T."/>
            <person name="Hou S."/>
            <person name="Lu X."/>
            <person name="Hess W.R."/>
        </authorList>
    </citation>
    <scope>NUCLEOTIDE SEQUENCE [LARGE SCALE GENOMIC DNA]</scope>
    <source>
        <strain evidence="2 3">IAM M-71</strain>
    </source>
</reference>
<dbReference type="RefSeq" id="WP_073593110.1">
    <property type="nucleotide sequence ID" value="NZ_MRCE01000007.1"/>
</dbReference>
<name>A0A1U7IN78_9CYAN</name>
<comment type="caution">
    <text evidence="2">The sequence shown here is derived from an EMBL/GenBank/DDBJ whole genome shotgun (WGS) entry which is preliminary data.</text>
</comment>
<evidence type="ECO:0000313" key="2">
    <source>
        <dbReference type="EMBL" id="OKH38699.1"/>
    </source>
</evidence>
<proteinExistence type="predicted"/>
<dbReference type="EMBL" id="MRCE01000007">
    <property type="protein sequence ID" value="OKH38699.1"/>
    <property type="molecule type" value="Genomic_DNA"/>
</dbReference>